<proteinExistence type="predicted"/>
<feature type="transmembrane region" description="Helical" evidence="6">
    <location>
        <begin position="12"/>
        <end position="30"/>
    </location>
</feature>
<evidence type="ECO:0000313" key="9">
    <source>
        <dbReference type="EMBL" id="UNV86329.1"/>
    </source>
</evidence>
<keyword evidence="11" id="KW-1185">Reference proteome</keyword>
<dbReference type="SUPFAM" id="SSF81342">
    <property type="entry name" value="Transmembrane di-heme cytochromes"/>
    <property type="match status" value="1"/>
</dbReference>
<evidence type="ECO:0000256" key="2">
    <source>
        <dbReference type="ARBA" id="ARBA00022475"/>
    </source>
</evidence>
<keyword evidence="5 6" id="KW-0472">Membrane</keyword>
<dbReference type="PANTHER" id="PTHR30485">
    <property type="entry name" value="NI/FE-HYDROGENASE 1 B-TYPE CYTOCHROME SUBUNIT"/>
    <property type="match status" value="1"/>
</dbReference>
<dbReference type="EMBL" id="CP094242">
    <property type="protein sequence ID" value="UNV86329.1"/>
    <property type="molecule type" value="Genomic_DNA"/>
</dbReference>
<comment type="subcellular location">
    <subcellularLocation>
        <location evidence="1">Cell membrane</location>
        <topology evidence="1">Multi-pass membrane protein</topology>
    </subcellularLocation>
</comment>
<dbReference type="PANTHER" id="PTHR30485:SF2">
    <property type="entry name" value="BLL0597 PROTEIN"/>
    <property type="match status" value="1"/>
</dbReference>
<dbReference type="RefSeq" id="WP_039408005.1">
    <property type="nucleotide sequence ID" value="NZ_CP094242.1"/>
</dbReference>
<dbReference type="Proteomes" id="UP000829504">
    <property type="component" value="Chromosome"/>
</dbReference>
<keyword evidence="2" id="KW-1003">Cell membrane</keyword>
<dbReference type="Proteomes" id="UP000031390">
    <property type="component" value="Unassembled WGS sequence"/>
</dbReference>
<evidence type="ECO:0000313" key="8">
    <source>
        <dbReference type="EMBL" id="KIC07082.1"/>
    </source>
</evidence>
<gene>
    <name evidence="8" type="ORF">MCC93_15340</name>
    <name evidence="9" type="ORF">MON37_06305</name>
</gene>
<dbReference type="GO" id="GO:0009055">
    <property type="term" value="F:electron transfer activity"/>
    <property type="evidence" value="ECO:0007669"/>
    <property type="project" value="InterPro"/>
</dbReference>
<dbReference type="EMBL" id="JUFZ01000069">
    <property type="protein sequence ID" value="KIC07082.1"/>
    <property type="molecule type" value="Genomic_DNA"/>
</dbReference>
<name>A0A0C1GZ37_9NEIS</name>
<evidence type="ECO:0000259" key="7">
    <source>
        <dbReference type="Pfam" id="PF01292"/>
    </source>
</evidence>
<evidence type="ECO:0000313" key="11">
    <source>
        <dbReference type="Proteomes" id="UP000829504"/>
    </source>
</evidence>
<dbReference type="GO" id="GO:0005886">
    <property type="term" value="C:plasma membrane"/>
    <property type="evidence" value="ECO:0007669"/>
    <property type="project" value="UniProtKB-SubCell"/>
</dbReference>
<reference evidence="8 10" key="1">
    <citation type="submission" date="2014-12" db="EMBL/GenBank/DDBJ databases">
        <title>Genome sequence of Morococcus cerebrosus.</title>
        <authorList>
            <person name="Shin S.-K."/>
            <person name="Yi H."/>
        </authorList>
    </citation>
    <scope>NUCLEOTIDE SEQUENCE [LARGE SCALE GENOMIC DNA]</scope>
    <source>
        <strain evidence="8 10">CIP 81.93</strain>
    </source>
</reference>
<feature type="domain" description="Cytochrome b561 bacterial/Ni-hydrogenase" evidence="7">
    <location>
        <begin position="7"/>
        <end position="182"/>
    </location>
</feature>
<dbReference type="InterPro" id="IPR016174">
    <property type="entry name" value="Di-haem_cyt_TM"/>
</dbReference>
<dbReference type="GO" id="GO:0020037">
    <property type="term" value="F:heme binding"/>
    <property type="evidence" value="ECO:0007669"/>
    <property type="project" value="TreeGrafter"/>
</dbReference>
<reference evidence="9 11" key="2">
    <citation type="submission" date="2022-03" db="EMBL/GenBank/DDBJ databases">
        <title>Genome sequencing of Morococcus cerebrosus.</title>
        <authorList>
            <person name="Baek M.-G."/>
            <person name="Yi H."/>
        </authorList>
    </citation>
    <scope>NUCLEOTIDE SEQUENCE [LARGE SCALE GENOMIC DNA]</scope>
    <source>
        <strain evidence="9 11">CIP 81.93</strain>
    </source>
</reference>
<feature type="transmembrane region" description="Helical" evidence="6">
    <location>
        <begin position="36"/>
        <end position="60"/>
    </location>
</feature>
<dbReference type="InterPro" id="IPR011577">
    <property type="entry name" value="Cyt_b561_bac/Ni-Hgenase"/>
</dbReference>
<dbReference type="AlphaFoldDB" id="A0A0C1GZ37"/>
<dbReference type="InterPro" id="IPR051542">
    <property type="entry name" value="Hydrogenase_cytochrome"/>
</dbReference>
<dbReference type="PATRIC" id="fig|1056807.3.peg.1474"/>
<keyword evidence="4 6" id="KW-1133">Transmembrane helix</keyword>
<dbReference type="Pfam" id="PF01292">
    <property type="entry name" value="Ni_hydr_CYTB"/>
    <property type="match status" value="1"/>
</dbReference>
<evidence type="ECO:0000256" key="3">
    <source>
        <dbReference type="ARBA" id="ARBA00022692"/>
    </source>
</evidence>
<evidence type="ECO:0000313" key="10">
    <source>
        <dbReference type="Proteomes" id="UP000031390"/>
    </source>
</evidence>
<feature type="transmembrane region" description="Helical" evidence="6">
    <location>
        <begin position="191"/>
        <end position="218"/>
    </location>
</feature>
<organism evidence="8 10">
    <name type="scientific">Morococcus cerebrosus</name>
    <dbReference type="NCBI Taxonomy" id="1056807"/>
    <lineage>
        <taxon>Bacteria</taxon>
        <taxon>Pseudomonadati</taxon>
        <taxon>Pseudomonadota</taxon>
        <taxon>Betaproteobacteria</taxon>
        <taxon>Neisseriales</taxon>
        <taxon>Neisseriaceae</taxon>
        <taxon>Morococcus</taxon>
    </lineage>
</organism>
<evidence type="ECO:0000256" key="4">
    <source>
        <dbReference type="ARBA" id="ARBA00022989"/>
    </source>
</evidence>
<keyword evidence="3 6" id="KW-0812">Transmembrane</keyword>
<protein>
    <submittedName>
        <fullName evidence="9">Cytochrome b/b6 domain-containing protein</fullName>
    </submittedName>
    <submittedName>
        <fullName evidence="8">Nickel-dependent hydrogenase b-type cytochrome subunit</fullName>
    </submittedName>
</protein>
<evidence type="ECO:0000256" key="5">
    <source>
        <dbReference type="ARBA" id="ARBA00023136"/>
    </source>
</evidence>
<dbReference type="Gene3D" id="1.20.950.20">
    <property type="entry name" value="Transmembrane di-heme cytochromes, Chain C"/>
    <property type="match status" value="1"/>
</dbReference>
<feature type="transmembrane region" description="Helical" evidence="6">
    <location>
        <begin position="96"/>
        <end position="119"/>
    </location>
</feature>
<sequence length="219" mass="24036">MKQKVKVWDLPTRLFHWLLVLSVGFMWYSAQAGGGMLVWHLRCGLLVAGLIVFRLCWGLWGSDTARFSQFVRGPSSIRRYLQGSLTENEQPGHNPLGALMVIALIAAVLLQVTTGLFAADENTFTDSGYLNHLVSSDTGSLMRKIHVNFFNLLAALAGLHIVTVLAYKFLKKKDLIRPMISGYKYIEGQTVTLKFASAAKLIAALAVAAVAVAAILMLK</sequence>
<accession>A0A0C1GZ37</accession>
<evidence type="ECO:0000256" key="6">
    <source>
        <dbReference type="SAM" id="Phobius"/>
    </source>
</evidence>
<dbReference type="GO" id="GO:0022904">
    <property type="term" value="P:respiratory electron transport chain"/>
    <property type="evidence" value="ECO:0007669"/>
    <property type="project" value="InterPro"/>
</dbReference>
<evidence type="ECO:0000256" key="1">
    <source>
        <dbReference type="ARBA" id="ARBA00004651"/>
    </source>
</evidence>
<feature type="transmembrane region" description="Helical" evidence="6">
    <location>
        <begin position="149"/>
        <end position="170"/>
    </location>
</feature>